<dbReference type="AlphaFoldDB" id="A0A1I5HSM3"/>
<reference evidence="4 5" key="1">
    <citation type="submission" date="2016-10" db="EMBL/GenBank/DDBJ databases">
        <authorList>
            <person name="de Groot N.N."/>
        </authorList>
    </citation>
    <scope>NUCLEOTIDE SEQUENCE [LARGE SCALE GENOMIC DNA]</scope>
    <source>
        <strain evidence="4 5">CGMCC 4.1877</strain>
    </source>
</reference>
<evidence type="ECO:0000256" key="1">
    <source>
        <dbReference type="ARBA" id="ARBA00022630"/>
    </source>
</evidence>
<proteinExistence type="predicted"/>
<sequence>MTDTDARVLTARKKPIDGLYASGNCAAFVDYGAGYQAGYSLARAMTFSLLAVEHMAREAR</sequence>
<dbReference type="SUPFAM" id="SSF51905">
    <property type="entry name" value="FAD/NAD(P)-binding domain"/>
    <property type="match status" value="1"/>
</dbReference>
<keyword evidence="5" id="KW-1185">Reference proteome</keyword>
<dbReference type="EMBL" id="FOUY01000074">
    <property type="protein sequence ID" value="SFO51328.1"/>
    <property type="molecule type" value="Genomic_DNA"/>
</dbReference>
<accession>A0A1I5HSM3</accession>
<evidence type="ECO:0000313" key="5">
    <source>
        <dbReference type="Proteomes" id="UP000199614"/>
    </source>
</evidence>
<dbReference type="GO" id="GO:0016491">
    <property type="term" value="F:oxidoreductase activity"/>
    <property type="evidence" value="ECO:0007669"/>
    <property type="project" value="UniProtKB-KW"/>
</dbReference>
<dbReference type="InterPro" id="IPR036188">
    <property type="entry name" value="FAD/NAD-bd_sf"/>
</dbReference>
<keyword evidence="1" id="KW-0285">Flavoprotein</keyword>
<evidence type="ECO:0000259" key="3">
    <source>
        <dbReference type="Pfam" id="PF00890"/>
    </source>
</evidence>
<keyword evidence="2" id="KW-0560">Oxidoreductase</keyword>
<dbReference type="Pfam" id="PF00890">
    <property type="entry name" value="FAD_binding_2"/>
    <property type="match status" value="1"/>
</dbReference>
<dbReference type="STRING" id="260086.SAMN05216207_107413"/>
<feature type="domain" description="FAD-dependent oxidoreductase 2 FAD-binding" evidence="3">
    <location>
        <begin position="2"/>
        <end position="32"/>
    </location>
</feature>
<evidence type="ECO:0000256" key="2">
    <source>
        <dbReference type="ARBA" id="ARBA00023002"/>
    </source>
</evidence>
<dbReference type="Proteomes" id="UP000199614">
    <property type="component" value="Unassembled WGS sequence"/>
</dbReference>
<name>A0A1I5HSM3_PSUAM</name>
<gene>
    <name evidence="4" type="ORF">SAMN05216207_107413</name>
</gene>
<evidence type="ECO:0000313" key="4">
    <source>
        <dbReference type="EMBL" id="SFO51328.1"/>
    </source>
</evidence>
<dbReference type="InterPro" id="IPR003953">
    <property type="entry name" value="FAD-dep_OxRdtase_2_FAD-bd"/>
</dbReference>
<organism evidence="4 5">
    <name type="scientific">Pseudonocardia ammonioxydans</name>
    <dbReference type="NCBI Taxonomy" id="260086"/>
    <lineage>
        <taxon>Bacteria</taxon>
        <taxon>Bacillati</taxon>
        <taxon>Actinomycetota</taxon>
        <taxon>Actinomycetes</taxon>
        <taxon>Pseudonocardiales</taxon>
        <taxon>Pseudonocardiaceae</taxon>
        <taxon>Pseudonocardia</taxon>
    </lineage>
</organism>
<protein>
    <submittedName>
        <fullName evidence="4">FAD binding domain-containing protein</fullName>
    </submittedName>
</protein>
<dbReference type="Gene3D" id="3.50.50.60">
    <property type="entry name" value="FAD/NAD(P)-binding domain"/>
    <property type="match status" value="1"/>
</dbReference>